<evidence type="ECO:0000313" key="2">
    <source>
        <dbReference type="Proteomes" id="UP001163823"/>
    </source>
</evidence>
<comment type="caution">
    <text evidence="1">The sequence shown here is derived from an EMBL/GenBank/DDBJ whole genome shotgun (WGS) entry which is preliminary data.</text>
</comment>
<dbReference type="AlphaFoldDB" id="A0AAD7QDH6"/>
<reference evidence="1" key="1">
    <citation type="journal article" date="2023" name="Science">
        <title>Elucidation of the pathway for biosynthesis of saponin adjuvants from the soapbark tree.</title>
        <authorList>
            <person name="Reed J."/>
            <person name="Orme A."/>
            <person name="El-Demerdash A."/>
            <person name="Owen C."/>
            <person name="Martin L.B.B."/>
            <person name="Misra R.C."/>
            <person name="Kikuchi S."/>
            <person name="Rejzek M."/>
            <person name="Martin A.C."/>
            <person name="Harkess A."/>
            <person name="Leebens-Mack J."/>
            <person name="Louveau T."/>
            <person name="Stephenson M.J."/>
            <person name="Osbourn A."/>
        </authorList>
    </citation>
    <scope>NUCLEOTIDE SEQUENCE</scope>
    <source>
        <strain evidence="1">S10</strain>
    </source>
</reference>
<accession>A0AAD7QDH6</accession>
<dbReference type="KEGG" id="qsa:O6P43_002905"/>
<proteinExistence type="predicted"/>
<protein>
    <submittedName>
        <fullName evidence="1">Uncharacterized protein</fullName>
    </submittedName>
</protein>
<organism evidence="1 2">
    <name type="scientific">Quillaja saponaria</name>
    <name type="common">Soap bark tree</name>
    <dbReference type="NCBI Taxonomy" id="32244"/>
    <lineage>
        <taxon>Eukaryota</taxon>
        <taxon>Viridiplantae</taxon>
        <taxon>Streptophyta</taxon>
        <taxon>Embryophyta</taxon>
        <taxon>Tracheophyta</taxon>
        <taxon>Spermatophyta</taxon>
        <taxon>Magnoliopsida</taxon>
        <taxon>eudicotyledons</taxon>
        <taxon>Gunneridae</taxon>
        <taxon>Pentapetalae</taxon>
        <taxon>rosids</taxon>
        <taxon>fabids</taxon>
        <taxon>Fabales</taxon>
        <taxon>Quillajaceae</taxon>
        <taxon>Quillaja</taxon>
    </lineage>
</organism>
<evidence type="ECO:0000313" key="1">
    <source>
        <dbReference type="EMBL" id="KAJ7979513.1"/>
    </source>
</evidence>
<dbReference type="EMBL" id="JARAOO010000002">
    <property type="protein sequence ID" value="KAJ7979513.1"/>
    <property type="molecule type" value="Genomic_DNA"/>
</dbReference>
<dbReference type="EMBL" id="JARAOO010000002">
    <property type="protein sequence ID" value="KAJ7979514.1"/>
    <property type="molecule type" value="Genomic_DNA"/>
</dbReference>
<dbReference type="Proteomes" id="UP001163823">
    <property type="component" value="Chromosome 2"/>
</dbReference>
<sequence length="94" mass="10549">MAAGVEAEIFPLCSFFPCGVGRMLLYPVMGSNMNDFCPSCWLAVKDQEEQNFLAWKVTASRGQQILAVGLKLVLDSNVNLMRRMDASVSDEWNW</sequence>
<keyword evidence="2" id="KW-1185">Reference proteome</keyword>
<gene>
    <name evidence="1" type="ORF">O6P43_002905</name>
</gene>
<name>A0AAD7QDH6_QUISA</name>